<protein>
    <submittedName>
        <fullName evidence="2">Uncharacterized protein</fullName>
    </submittedName>
</protein>
<evidence type="ECO:0000313" key="2">
    <source>
        <dbReference type="EMBL" id="GAI24059.1"/>
    </source>
</evidence>
<reference evidence="2" key="1">
    <citation type="journal article" date="2014" name="Front. Microbiol.">
        <title>High frequency of phylogenetically diverse reductive dehalogenase-homologous genes in deep subseafloor sedimentary metagenomes.</title>
        <authorList>
            <person name="Kawai M."/>
            <person name="Futagami T."/>
            <person name="Toyoda A."/>
            <person name="Takaki Y."/>
            <person name="Nishi S."/>
            <person name="Hori S."/>
            <person name="Arai W."/>
            <person name="Tsubouchi T."/>
            <person name="Morono Y."/>
            <person name="Uchiyama I."/>
            <person name="Ito T."/>
            <person name="Fujiyama A."/>
            <person name="Inagaki F."/>
            <person name="Takami H."/>
        </authorList>
    </citation>
    <scope>NUCLEOTIDE SEQUENCE</scope>
    <source>
        <strain evidence="2">Expedition CK06-06</strain>
    </source>
</reference>
<dbReference type="InterPro" id="IPR000424">
    <property type="entry name" value="Primosome_PriB/ssb"/>
</dbReference>
<accession>X1NZI4</accession>
<proteinExistence type="predicted"/>
<dbReference type="EMBL" id="BARV01013574">
    <property type="protein sequence ID" value="GAI24059.1"/>
    <property type="molecule type" value="Genomic_DNA"/>
</dbReference>
<dbReference type="SUPFAM" id="SSF50249">
    <property type="entry name" value="Nucleic acid-binding proteins"/>
    <property type="match status" value="1"/>
</dbReference>
<name>X1NZI4_9ZZZZ</name>
<dbReference type="PROSITE" id="PS50935">
    <property type="entry name" value="SSB"/>
    <property type="match status" value="1"/>
</dbReference>
<dbReference type="InterPro" id="IPR012340">
    <property type="entry name" value="NA-bd_OB-fold"/>
</dbReference>
<gene>
    <name evidence="2" type="ORF">S06H3_24414</name>
</gene>
<feature type="non-terminal residue" evidence="2">
    <location>
        <position position="77"/>
    </location>
</feature>
<comment type="caution">
    <text evidence="2">The sequence shown here is derived from an EMBL/GenBank/DDBJ whole genome shotgun (WGS) entry which is preliminary data.</text>
</comment>
<keyword evidence="1" id="KW-0238">DNA-binding</keyword>
<organism evidence="2">
    <name type="scientific">marine sediment metagenome</name>
    <dbReference type="NCBI Taxonomy" id="412755"/>
    <lineage>
        <taxon>unclassified sequences</taxon>
        <taxon>metagenomes</taxon>
        <taxon>ecological metagenomes</taxon>
    </lineage>
</organism>
<evidence type="ECO:0000256" key="1">
    <source>
        <dbReference type="ARBA" id="ARBA00023125"/>
    </source>
</evidence>
<dbReference type="Gene3D" id="2.40.50.140">
    <property type="entry name" value="Nucleic acid-binding proteins"/>
    <property type="match status" value="1"/>
</dbReference>
<sequence length="77" mass="8333">MFLTRLRTTVSGYTSGEAVMKYAPDSRVIAEFTLGVGGGSAKYPVQWVKVPVWEGLAEEVLKVVDKQGIAVEVDGML</sequence>
<dbReference type="GO" id="GO:0003697">
    <property type="term" value="F:single-stranded DNA binding"/>
    <property type="evidence" value="ECO:0007669"/>
    <property type="project" value="InterPro"/>
</dbReference>
<dbReference type="AlphaFoldDB" id="X1NZI4"/>